<proteinExistence type="predicted"/>
<organism evidence="3 6">
    <name type="scientific">Puccinia coronata f. sp. avenae</name>
    <dbReference type="NCBI Taxonomy" id="200324"/>
    <lineage>
        <taxon>Eukaryota</taxon>
        <taxon>Fungi</taxon>
        <taxon>Dikarya</taxon>
        <taxon>Basidiomycota</taxon>
        <taxon>Pucciniomycotina</taxon>
        <taxon>Pucciniomycetes</taxon>
        <taxon>Pucciniales</taxon>
        <taxon>Pucciniaceae</taxon>
        <taxon>Puccinia</taxon>
    </lineage>
</organism>
<dbReference type="Proteomes" id="UP000235388">
    <property type="component" value="Unassembled WGS sequence"/>
</dbReference>
<dbReference type="OrthoDB" id="2496311at2759"/>
<dbReference type="EMBL" id="PGCJ01001182">
    <property type="protein sequence ID" value="PLW08103.1"/>
    <property type="molecule type" value="Genomic_DNA"/>
</dbReference>
<dbReference type="EMBL" id="PGCI01000062">
    <property type="protein sequence ID" value="PLW43938.1"/>
    <property type="molecule type" value="Genomic_DNA"/>
</dbReference>
<evidence type="ECO:0000313" key="6">
    <source>
        <dbReference type="Proteomes" id="UP000235388"/>
    </source>
</evidence>
<feature type="signal peptide" evidence="1">
    <location>
        <begin position="1"/>
        <end position="18"/>
    </location>
</feature>
<name>A0A2N5S4D1_9BASI</name>
<accession>A0A2N5S4D1</accession>
<comment type="caution">
    <text evidence="3">The sequence shown here is derived from an EMBL/GenBank/DDBJ whole genome shotgun (WGS) entry which is preliminary data.</text>
</comment>
<evidence type="ECO:0000313" key="7">
    <source>
        <dbReference type="Proteomes" id="UP000235392"/>
    </source>
</evidence>
<keyword evidence="6" id="KW-1185">Reference proteome</keyword>
<feature type="chain" id="PRO_5015083472" evidence="1">
    <location>
        <begin position="19"/>
        <end position="221"/>
    </location>
</feature>
<dbReference type="EMBL" id="PGCJ01000262">
    <property type="protein sequence ID" value="PLW35190.1"/>
    <property type="molecule type" value="Genomic_DNA"/>
</dbReference>
<gene>
    <name evidence="4" type="ORF">PCANC_19282</name>
    <name evidence="3" type="ORF">PCANC_22460</name>
    <name evidence="5" type="ORF">PCASD_06470</name>
    <name evidence="2" type="ORF">PCASD_22252</name>
</gene>
<keyword evidence="1" id="KW-0732">Signal</keyword>
<protein>
    <submittedName>
        <fullName evidence="3">Uncharacterized protein</fullName>
    </submittedName>
</protein>
<sequence length="221" mass="25573">MFLTFFTLAAFILPWVYGSSKHDIDPPANPQNKIETFQFTRPLSWSNQDFNLMKEDNKTKVMSIETKMKEKHLEWRFALHLTLLPSQEHLDVKINGRVIHCGIKQTYKIMKGDTDVYQFMADPRGPLVDRWYIKKNGGLAHSYTWMRQFQGLAGVVKSDDDRKVAYLRALTWGSEDYSAFEHSTIPGSVKYEIKTNGDVPLEILVALYTSAVVRMDECQAW</sequence>
<dbReference type="Proteomes" id="UP000235392">
    <property type="component" value="Unassembled WGS sequence"/>
</dbReference>
<dbReference type="AlphaFoldDB" id="A0A2N5S4D1"/>
<evidence type="ECO:0000313" key="5">
    <source>
        <dbReference type="EMBL" id="PLW43938.1"/>
    </source>
</evidence>
<evidence type="ECO:0000313" key="2">
    <source>
        <dbReference type="EMBL" id="PLW06369.1"/>
    </source>
</evidence>
<reference evidence="6 7" key="1">
    <citation type="submission" date="2017-11" db="EMBL/GenBank/DDBJ databases">
        <title>De novo assembly and phasing of dikaryotic genomes from two isolates of Puccinia coronata f. sp. avenae, the causal agent of oat crown rust.</title>
        <authorList>
            <person name="Miller M.E."/>
            <person name="Zhang Y."/>
            <person name="Omidvar V."/>
            <person name="Sperschneider J."/>
            <person name="Schwessinger B."/>
            <person name="Raley C."/>
            <person name="Palmer J.M."/>
            <person name="Garnica D."/>
            <person name="Upadhyaya N."/>
            <person name="Rathjen J."/>
            <person name="Taylor J.M."/>
            <person name="Park R.F."/>
            <person name="Dodds P.N."/>
            <person name="Hirsch C.D."/>
            <person name="Kianian S.F."/>
            <person name="Figueroa M."/>
        </authorList>
    </citation>
    <scope>NUCLEOTIDE SEQUENCE [LARGE SCALE GENOMIC DNA]</scope>
    <source>
        <strain evidence="3">12NC29</strain>
        <strain evidence="2">12SD80</strain>
    </source>
</reference>
<dbReference type="EMBL" id="PGCI01001227">
    <property type="protein sequence ID" value="PLW06369.1"/>
    <property type="molecule type" value="Genomic_DNA"/>
</dbReference>
<evidence type="ECO:0000313" key="3">
    <source>
        <dbReference type="EMBL" id="PLW08103.1"/>
    </source>
</evidence>
<evidence type="ECO:0000256" key="1">
    <source>
        <dbReference type="SAM" id="SignalP"/>
    </source>
</evidence>
<evidence type="ECO:0000313" key="4">
    <source>
        <dbReference type="EMBL" id="PLW35190.1"/>
    </source>
</evidence>